<keyword evidence="3 8" id="KW-0349">Heme</keyword>
<dbReference type="OrthoDB" id="2789670at2759"/>
<keyword evidence="10" id="KW-1133">Transmembrane helix</keyword>
<feature type="transmembrane region" description="Helical" evidence="10">
    <location>
        <begin position="301"/>
        <end position="320"/>
    </location>
</feature>
<evidence type="ECO:0000256" key="7">
    <source>
        <dbReference type="ARBA" id="ARBA00023033"/>
    </source>
</evidence>
<dbReference type="InterPro" id="IPR001128">
    <property type="entry name" value="Cyt_P450"/>
</dbReference>
<dbReference type="InterPro" id="IPR002401">
    <property type="entry name" value="Cyt_P450_E_grp-I"/>
</dbReference>
<keyword evidence="10" id="KW-0812">Transmembrane</keyword>
<evidence type="ECO:0008006" key="13">
    <source>
        <dbReference type="Google" id="ProtNLM"/>
    </source>
</evidence>
<evidence type="ECO:0000313" key="12">
    <source>
        <dbReference type="Proteomes" id="UP000652761"/>
    </source>
</evidence>
<protein>
    <recommendedName>
        <fullName evidence="13">Cytochrome P450 71A1</fullName>
    </recommendedName>
</protein>
<dbReference type="PRINTS" id="PR00463">
    <property type="entry name" value="EP450I"/>
</dbReference>
<dbReference type="PANTHER" id="PTHR47955">
    <property type="entry name" value="CYTOCHROME P450 FAMILY 71 PROTEIN"/>
    <property type="match status" value="1"/>
</dbReference>
<comment type="cofactor">
    <cofactor evidence="1 8">
        <name>heme</name>
        <dbReference type="ChEBI" id="CHEBI:30413"/>
    </cofactor>
</comment>
<name>A0A843XHK1_COLES</name>
<dbReference type="AlphaFoldDB" id="A0A843XHK1"/>
<gene>
    <name evidence="11" type="ORF">Taro_051675</name>
</gene>
<evidence type="ECO:0000313" key="11">
    <source>
        <dbReference type="EMBL" id="MQM18680.1"/>
    </source>
</evidence>
<evidence type="ECO:0000256" key="4">
    <source>
        <dbReference type="ARBA" id="ARBA00022723"/>
    </source>
</evidence>
<dbReference type="SUPFAM" id="SSF48264">
    <property type="entry name" value="Cytochrome P450"/>
    <property type="match status" value="1"/>
</dbReference>
<dbReference type="InterPro" id="IPR036396">
    <property type="entry name" value="Cyt_P450_sf"/>
</dbReference>
<evidence type="ECO:0000256" key="2">
    <source>
        <dbReference type="ARBA" id="ARBA00010617"/>
    </source>
</evidence>
<sequence length="373" mass="42694">MVESFRPVREEEIERMISSISHLSSLSEPVNLAKLLTLFTNNVISRVAFGKIFHSEGSTDQKNGFHNLLMKSEAMFSAFFARDYFAWAGWVDVLSGQRARLGKTYTELDAFYRKVIAEHEDPMRTEEKEDIVDVLLRLQKEDNHLTQDQVKGVLMNLLLAGTHTTSRTLEYAMAELMRNPSVMLKAQEEVRRVVGDKGKVDESDISQLNYLKLVMKETLRLHPVLPFLIPREAMGHVKINEYDVFPKTRVYVNAWSIGRDPDSWDQPDEFIPERFVGSAIDFRGLNFQFLPFGAGRRICPGMSFTIITMELALANLLYIFNWDLSDDMMKEGIDMDEIFGVAVHLKTNLRLQATKHAPHLRGALSAPETKVDY</sequence>
<dbReference type="Gene3D" id="1.10.630.10">
    <property type="entry name" value="Cytochrome P450"/>
    <property type="match status" value="1"/>
</dbReference>
<dbReference type="PANTHER" id="PTHR47955:SF8">
    <property type="entry name" value="CYTOCHROME P450 71D11-LIKE"/>
    <property type="match status" value="1"/>
</dbReference>
<dbReference type="PROSITE" id="PS00086">
    <property type="entry name" value="CYTOCHROME_P450"/>
    <property type="match status" value="1"/>
</dbReference>
<keyword evidence="6 8" id="KW-0408">Iron</keyword>
<reference evidence="11" key="1">
    <citation type="submission" date="2017-07" db="EMBL/GenBank/DDBJ databases">
        <title>Taro Niue Genome Assembly and Annotation.</title>
        <authorList>
            <person name="Atibalentja N."/>
            <person name="Keating K."/>
            <person name="Fields C.J."/>
        </authorList>
    </citation>
    <scope>NUCLEOTIDE SEQUENCE</scope>
    <source>
        <strain evidence="11">Niue_2</strain>
        <tissue evidence="11">Leaf</tissue>
    </source>
</reference>
<dbReference type="GO" id="GO:0005506">
    <property type="term" value="F:iron ion binding"/>
    <property type="evidence" value="ECO:0007669"/>
    <property type="project" value="InterPro"/>
</dbReference>
<dbReference type="Pfam" id="PF00067">
    <property type="entry name" value="p450"/>
    <property type="match status" value="1"/>
</dbReference>
<dbReference type="FunFam" id="1.10.630.10:FF:000126">
    <property type="entry name" value="Predicted protein"/>
    <property type="match status" value="1"/>
</dbReference>
<dbReference type="GO" id="GO:0016705">
    <property type="term" value="F:oxidoreductase activity, acting on paired donors, with incorporation or reduction of molecular oxygen"/>
    <property type="evidence" value="ECO:0007669"/>
    <property type="project" value="InterPro"/>
</dbReference>
<dbReference type="EMBL" id="NMUH01008366">
    <property type="protein sequence ID" value="MQM18680.1"/>
    <property type="molecule type" value="Genomic_DNA"/>
</dbReference>
<proteinExistence type="inferred from homology"/>
<evidence type="ECO:0000256" key="5">
    <source>
        <dbReference type="ARBA" id="ARBA00023002"/>
    </source>
</evidence>
<organism evidence="11 12">
    <name type="scientific">Colocasia esculenta</name>
    <name type="common">Wild taro</name>
    <name type="synonym">Arum esculentum</name>
    <dbReference type="NCBI Taxonomy" id="4460"/>
    <lineage>
        <taxon>Eukaryota</taxon>
        <taxon>Viridiplantae</taxon>
        <taxon>Streptophyta</taxon>
        <taxon>Embryophyta</taxon>
        <taxon>Tracheophyta</taxon>
        <taxon>Spermatophyta</taxon>
        <taxon>Magnoliopsida</taxon>
        <taxon>Liliopsida</taxon>
        <taxon>Araceae</taxon>
        <taxon>Aroideae</taxon>
        <taxon>Colocasieae</taxon>
        <taxon>Colocasia</taxon>
    </lineage>
</organism>
<dbReference type="InterPro" id="IPR017972">
    <property type="entry name" value="Cyt_P450_CS"/>
</dbReference>
<feature type="binding site" description="axial binding residue" evidence="8">
    <location>
        <position position="299"/>
    </location>
    <ligand>
        <name>heme</name>
        <dbReference type="ChEBI" id="CHEBI:30413"/>
    </ligand>
    <ligandPart>
        <name>Fe</name>
        <dbReference type="ChEBI" id="CHEBI:18248"/>
    </ligandPart>
</feature>
<keyword evidence="10" id="KW-0472">Membrane</keyword>
<keyword evidence="12" id="KW-1185">Reference proteome</keyword>
<evidence type="ECO:0000256" key="8">
    <source>
        <dbReference type="PIRSR" id="PIRSR602401-1"/>
    </source>
</evidence>
<dbReference type="GO" id="GO:0004497">
    <property type="term" value="F:monooxygenase activity"/>
    <property type="evidence" value="ECO:0007669"/>
    <property type="project" value="UniProtKB-KW"/>
</dbReference>
<keyword evidence="5 9" id="KW-0560">Oxidoreductase</keyword>
<evidence type="ECO:0000256" key="6">
    <source>
        <dbReference type="ARBA" id="ARBA00023004"/>
    </source>
</evidence>
<comment type="caution">
    <text evidence="11">The sequence shown here is derived from an EMBL/GenBank/DDBJ whole genome shotgun (WGS) entry which is preliminary data.</text>
</comment>
<evidence type="ECO:0000256" key="3">
    <source>
        <dbReference type="ARBA" id="ARBA00022617"/>
    </source>
</evidence>
<evidence type="ECO:0000256" key="10">
    <source>
        <dbReference type="SAM" id="Phobius"/>
    </source>
</evidence>
<dbReference type="GO" id="GO:0020037">
    <property type="term" value="F:heme binding"/>
    <property type="evidence" value="ECO:0007669"/>
    <property type="project" value="InterPro"/>
</dbReference>
<evidence type="ECO:0000256" key="1">
    <source>
        <dbReference type="ARBA" id="ARBA00001971"/>
    </source>
</evidence>
<accession>A0A843XHK1</accession>
<evidence type="ECO:0000256" key="9">
    <source>
        <dbReference type="RuleBase" id="RU000461"/>
    </source>
</evidence>
<comment type="similarity">
    <text evidence="2 9">Belongs to the cytochrome P450 family.</text>
</comment>
<dbReference type="PRINTS" id="PR00385">
    <property type="entry name" value="P450"/>
</dbReference>
<dbReference type="CDD" id="cd11072">
    <property type="entry name" value="CYP71-like"/>
    <property type="match status" value="1"/>
</dbReference>
<keyword evidence="4 8" id="KW-0479">Metal-binding</keyword>
<dbReference type="Proteomes" id="UP000652761">
    <property type="component" value="Unassembled WGS sequence"/>
</dbReference>
<keyword evidence="7 9" id="KW-0503">Monooxygenase</keyword>